<dbReference type="Pfam" id="PF15869">
    <property type="entry name" value="TolB_like"/>
    <property type="match status" value="1"/>
</dbReference>
<gene>
    <name evidence="1" type="ORF">DWW10_16455</name>
</gene>
<comment type="caution">
    <text evidence="1">The sequence shown here is derived from an EMBL/GenBank/DDBJ whole genome shotgun (WGS) entry which is preliminary data.</text>
</comment>
<evidence type="ECO:0000313" key="1">
    <source>
        <dbReference type="EMBL" id="RGV51324.1"/>
    </source>
</evidence>
<reference evidence="1 2" key="1">
    <citation type="submission" date="2018-08" db="EMBL/GenBank/DDBJ databases">
        <title>A genome reference for cultivated species of the human gut microbiota.</title>
        <authorList>
            <person name="Zou Y."/>
            <person name="Xue W."/>
            <person name="Luo G."/>
        </authorList>
    </citation>
    <scope>NUCLEOTIDE SEQUENCE [LARGE SCALE GENOMIC DNA]</scope>
    <source>
        <strain evidence="1 2">AF14-32</strain>
    </source>
</reference>
<sequence length="368" mass="42201">MRRIGEVFCFVAILAICISCHKNNDNLYFNGEIRNFEVLESMKKITLKAIQLNGTNFGWLSVDDSLMIFRNPKLTNHFFNVFNTDTGEELGAFCNKGGGPDELADCHKIFNFFKENDELKTLLLGIYEEKLFVWNITQSVKQGTTIIDAIISYVPEKENKGALYSSFFFQKDNTLLAKVQSVPLGGGDATLPFYQQRTINTNKLLKNYSIYKKSIINRDSPTTAQTFSSSNDACKPDGTKVVQAMLYLPQLNILDVETGQVVGFRMKGAPDFSIFEDEKDVYNIYYIGVQADDNYIYALYWGKESWGRFDTPYVNTIHVFDWDGNFVQEIETDYGLDQMWVDSARDRLYLTSPKVDEVFYLDLNEVFD</sequence>
<dbReference type="InterPro" id="IPR011044">
    <property type="entry name" value="Quino_amine_DH_bsu"/>
</dbReference>
<accession>A0A412Y1E5</accession>
<organism evidence="1 2">
    <name type="scientific">Bacteroides intestinalis</name>
    <dbReference type="NCBI Taxonomy" id="329854"/>
    <lineage>
        <taxon>Bacteria</taxon>
        <taxon>Pseudomonadati</taxon>
        <taxon>Bacteroidota</taxon>
        <taxon>Bacteroidia</taxon>
        <taxon>Bacteroidales</taxon>
        <taxon>Bacteroidaceae</taxon>
        <taxon>Bacteroides</taxon>
    </lineage>
</organism>
<dbReference type="SUPFAM" id="SSF50969">
    <property type="entry name" value="YVTN repeat-like/Quinoprotein amine dehydrogenase"/>
    <property type="match status" value="1"/>
</dbReference>
<dbReference type="EMBL" id="QRZF01000012">
    <property type="protein sequence ID" value="RGV51324.1"/>
    <property type="molecule type" value="Genomic_DNA"/>
</dbReference>
<name>A0A412Y1E5_9BACE</name>
<dbReference type="Proteomes" id="UP000283850">
    <property type="component" value="Unassembled WGS sequence"/>
</dbReference>
<protein>
    <recommendedName>
        <fullName evidence="3">TolB-like 6-blade propeller-like protein</fullName>
    </recommendedName>
</protein>
<dbReference type="AlphaFoldDB" id="A0A412Y1E5"/>
<evidence type="ECO:0000313" key="2">
    <source>
        <dbReference type="Proteomes" id="UP000283850"/>
    </source>
</evidence>
<evidence type="ECO:0008006" key="3">
    <source>
        <dbReference type="Google" id="ProtNLM"/>
    </source>
</evidence>
<proteinExistence type="predicted"/>